<keyword evidence="1" id="KW-0472">Membrane</keyword>
<name>A0A127Q526_9BURK</name>
<proteinExistence type="predicted"/>
<accession>A0A127Q526</accession>
<dbReference type="InterPro" id="IPR005804">
    <property type="entry name" value="FA_desaturase_dom"/>
</dbReference>
<reference evidence="3 4" key="1">
    <citation type="submission" date="2015-11" db="EMBL/GenBank/DDBJ databases">
        <title>Exploring the genomic traits of fungus-feeding bacterial genus Collimonas.</title>
        <authorList>
            <person name="Song C."/>
            <person name="Schmidt R."/>
            <person name="de Jager V."/>
            <person name="Krzyzanowska D."/>
            <person name="Jongedijk E."/>
            <person name="Cankar K."/>
            <person name="Beekwilder J."/>
            <person name="van Veen A."/>
            <person name="de Boer W."/>
            <person name="van Veen J.A."/>
            <person name="Garbeva P."/>
        </authorList>
    </citation>
    <scope>NUCLEOTIDE SEQUENCE [LARGE SCALE GENOMIC DNA]</scope>
    <source>
        <strain evidence="3 4">Ter91</strain>
    </source>
</reference>
<dbReference type="GO" id="GO:0016020">
    <property type="term" value="C:membrane"/>
    <property type="evidence" value="ECO:0007669"/>
    <property type="project" value="GOC"/>
</dbReference>
<dbReference type="GO" id="GO:0046513">
    <property type="term" value="P:ceramide biosynthetic process"/>
    <property type="evidence" value="ECO:0007669"/>
    <property type="project" value="TreeGrafter"/>
</dbReference>
<keyword evidence="1" id="KW-1133">Transmembrane helix</keyword>
<organism evidence="3 4">
    <name type="scientific">Collimonas pratensis</name>
    <dbReference type="NCBI Taxonomy" id="279113"/>
    <lineage>
        <taxon>Bacteria</taxon>
        <taxon>Pseudomonadati</taxon>
        <taxon>Pseudomonadota</taxon>
        <taxon>Betaproteobacteria</taxon>
        <taxon>Burkholderiales</taxon>
        <taxon>Oxalobacteraceae</taxon>
        <taxon>Collimonas</taxon>
    </lineage>
</organism>
<dbReference type="RefSeq" id="WP_082792810.1">
    <property type="nucleotide sequence ID" value="NZ_CP013234.1"/>
</dbReference>
<keyword evidence="1" id="KW-0812">Transmembrane</keyword>
<dbReference type="STRING" id="279113.CPter91_2738"/>
<dbReference type="PANTHER" id="PTHR12879:SF8">
    <property type="entry name" value="SPHINGOLIPID DELTA(4)-DESATURASE DES1"/>
    <property type="match status" value="1"/>
</dbReference>
<evidence type="ECO:0000256" key="1">
    <source>
        <dbReference type="SAM" id="Phobius"/>
    </source>
</evidence>
<dbReference type="AlphaFoldDB" id="A0A127Q526"/>
<dbReference type="OrthoDB" id="784276at2"/>
<feature type="transmembrane region" description="Helical" evidence="1">
    <location>
        <begin position="182"/>
        <end position="200"/>
    </location>
</feature>
<dbReference type="GO" id="GO:0042284">
    <property type="term" value="F:sphingolipid delta-4 desaturase activity"/>
    <property type="evidence" value="ECO:0007669"/>
    <property type="project" value="TreeGrafter"/>
</dbReference>
<evidence type="ECO:0000259" key="2">
    <source>
        <dbReference type="Pfam" id="PF00487"/>
    </source>
</evidence>
<dbReference type="EMBL" id="CP013234">
    <property type="protein sequence ID" value="AMP05086.1"/>
    <property type="molecule type" value="Genomic_DNA"/>
</dbReference>
<dbReference type="PATRIC" id="fig|279113.9.peg.2702"/>
<evidence type="ECO:0000313" key="3">
    <source>
        <dbReference type="EMBL" id="AMP05086.1"/>
    </source>
</evidence>
<feature type="domain" description="Fatty acid desaturase" evidence="2">
    <location>
        <begin position="61"/>
        <end position="281"/>
    </location>
</feature>
<protein>
    <submittedName>
        <fullName evidence="3">Fatty acid desaturase family protein</fullName>
    </submittedName>
</protein>
<gene>
    <name evidence="3" type="ORF">CPter91_2738</name>
</gene>
<sequence length="315" mass="35990">MPSSFHTPSIPSFDPRSEEQRLQTARASWWSRLELPTWSLIAAIYGGWLACVLHWQALGPWLGTPLLIVLSAWYMSLQHELIHGHPTRNARLNALFGQLPLAVWYPYAVYRDSHLAHHNSDTLTLPGIDPETYYVSQAETGADGARLRRFRNTSCGRLLIGPALAWSHTVRTAWLARDRKTLLVWGGHAVLLAAMLALLQRAGISPLFYIVVIAYPALSLTMVRSLFEHRAVESEHGRSVINEAGWPWRLLFLNLNYHLVHHLHPGLPWFHLRLAYLAKRETYLACSDGFVERGYLRLLWRYRSTPVITDVHPFA</sequence>
<dbReference type="Proteomes" id="UP000074561">
    <property type="component" value="Chromosome"/>
</dbReference>
<evidence type="ECO:0000313" key="4">
    <source>
        <dbReference type="Proteomes" id="UP000074561"/>
    </source>
</evidence>
<dbReference type="Pfam" id="PF00487">
    <property type="entry name" value="FA_desaturase"/>
    <property type="match status" value="1"/>
</dbReference>
<feature type="transmembrane region" description="Helical" evidence="1">
    <location>
        <begin position="206"/>
        <end position="227"/>
    </location>
</feature>
<dbReference type="KEGG" id="cpra:CPter91_2738"/>
<feature type="transmembrane region" description="Helical" evidence="1">
    <location>
        <begin position="61"/>
        <end position="77"/>
    </location>
</feature>
<dbReference type="PANTHER" id="PTHR12879">
    <property type="entry name" value="SPHINGOLIPID DELTA 4 DESATURASE/C-4 HYDROXYLASE PROTEIN DES2"/>
    <property type="match status" value="1"/>
</dbReference>